<feature type="region of interest" description="Disordered" evidence="1">
    <location>
        <begin position="165"/>
        <end position="188"/>
    </location>
</feature>
<sequence>MAKKRGRPPGKRTSSSVNNGEEPPVTTEANPFQCQEVERQSAAIRALRDVEIEQMGTMIQILRSYFNNEQLQIPVLQFFKDNLQNLSIGVTEDGNFHVQSKQDDDNAHMDMDDERNLQSTLFHQISTVYGDRCAAVPSFGGFGFSKETVKTSVFGVENLHISSFDLEDPPNNQPNELQDGLQTPNASNLRLSVGMTPKTLRLPKPGEMLLSVHGSPLGVFNEEKMEAIQESEDC</sequence>
<dbReference type="PANTHER" id="PTHR37248:SF1">
    <property type="entry name" value="TRANSLATION INITIATION FACTOR"/>
    <property type="match status" value="1"/>
</dbReference>
<protein>
    <submittedName>
        <fullName evidence="2">Translation initiation factor</fullName>
    </submittedName>
</protein>
<evidence type="ECO:0000313" key="3">
    <source>
        <dbReference type="Proteomes" id="UP001454036"/>
    </source>
</evidence>
<accession>A0AAV3R8H1</accession>
<name>A0AAV3R8H1_LITER</name>
<proteinExistence type="predicted"/>
<keyword evidence="2" id="KW-0648">Protein biosynthesis</keyword>
<dbReference type="GO" id="GO:0003743">
    <property type="term" value="F:translation initiation factor activity"/>
    <property type="evidence" value="ECO:0007669"/>
    <property type="project" value="UniProtKB-KW"/>
</dbReference>
<feature type="region of interest" description="Disordered" evidence="1">
    <location>
        <begin position="1"/>
        <end position="31"/>
    </location>
</feature>
<organism evidence="2 3">
    <name type="scientific">Lithospermum erythrorhizon</name>
    <name type="common">Purple gromwell</name>
    <name type="synonym">Lithospermum officinale var. erythrorhizon</name>
    <dbReference type="NCBI Taxonomy" id="34254"/>
    <lineage>
        <taxon>Eukaryota</taxon>
        <taxon>Viridiplantae</taxon>
        <taxon>Streptophyta</taxon>
        <taxon>Embryophyta</taxon>
        <taxon>Tracheophyta</taxon>
        <taxon>Spermatophyta</taxon>
        <taxon>Magnoliopsida</taxon>
        <taxon>eudicotyledons</taxon>
        <taxon>Gunneridae</taxon>
        <taxon>Pentapetalae</taxon>
        <taxon>asterids</taxon>
        <taxon>lamiids</taxon>
        <taxon>Boraginales</taxon>
        <taxon>Boraginaceae</taxon>
        <taxon>Boraginoideae</taxon>
        <taxon>Lithospermeae</taxon>
        <taxon>Lithospermum</taxon>
    </lineage>
</organism>
<evidence type="ECO:0000313" key="2">
    <source>
        <dbReference type="EMBL" id="GAA0171631.1"/>
    </source>
</evidence>
<keyword evidence="3" id="KW-1185">Reference proteome</keyword>
<dbReference type="PANTHER" id="PTHR37248">
    <property type="entry name" value="TRANSLATION INITIATION FACTOR"/>
    <property type="match status" value="1"/>
</dbReference>
<feature type="compositionally biased region" description="Polar residues" evidence="1">
    <location>
        <begin position="173"/>
        <end position="188"/>
    </location>
</feature>
<dbReference type="Proteomes" id="UP001454036">
    <property type="component" value="Unassembled WGS sequence"/>
</dbReference>
<feature type="compositionally biased region" description="Basic residues" evidence="1">
    <location>
        <begin position="1"/>
        <end position="10"/>
    </location>
</feature>
<dbReference type="EMBL" id="BAABME010007758">
    <property type="protein sequence ID" value="GAA0171631.1"/>
    <property type="molecule type" value="Genomic_DNA"/>
</dbReference>
<evidence type="ECO:0000256" key="1">
    <source>
        <dbReference type="SAM" id="MobiDB-lite"/>
    </source>
</evidence>
<gene>
    <name evidence="2" type="ORF">LIER_25617</name>
</gene>
<reference evidence="2 3" key="1">
    <citation type="submission" date="2024-01" db="EMBL/GenBank/DDBJ databases">
        <title>The complete chloroplast genome sequence of Lithospermum erythrorhizon: insights into the phylogenetic relationship among Boraginaceae species and the maternal lineages of purple gromwells.</title>
        <authorList>
            <person name="Okada T."/>
            <person name="Watanabe K."/>
        </authorList>
    </citation>
    <scope>NUCLEOTIDE SEQUENCE [LARGE SCALE GENOMIC DNA]</scope>
</reference>
<dbReference type="AlphaFoldDB" id="A0AAV3R8H1"/>
<keyword evidence="2" id="KW-0396">Initiation factor</keyword>
<comment type="caution">
    <text evidence="2">The sequence shown here is derived from an EMBL/GenBank/DDBJ whole genome shotgun (WGS) entry which is preliminary data.</text>
</comment>